<proteinExistence type="predicted"/>
<evidence type="ECO:0008006" key="3">
    <source>
        <dbReference type="Google" id="ProtNLM"/>
    </source>
</evidence>
<accession>A0A518C0Z3</accession>
<dbReference type="Proteomes" id="UP000320386">
    <property type="component" value="Chromosome"/>
</dbReference>
<name>A0A518C0Z3_9BACT</name>
<reference evidence="1 2" key="1">
    <citation type="submission" date="2019-02" db="EMBL/GenBank/DDBJ databases">
        <title>Deep-cultivation of Planctomycetes and their phenomic and genomic characterization uncovers novel biology.</title>
        <authorList>
            <person name="Wiegand S."/>
            <person name="Jogler M."/>
            <person name="Boedeker C."/>
            <person name="Pinto D."/>
            <person name="Vollmers J."/>
            <person name="Rivas-Marin E."/>
            <person name="Kohn T."/>
            <person name="Peeters S.H."/>
            <person name="Heuer A."/>
            <person name="Rast P."/>
            <person name="Oberbeckmann S."/>
            <person name="Bunk B."/>
            <person name="Jeske O."/>
            <person name="Meyerdierks A."/>
            <person name="Storesund J.E."/>
            <person name="Kallscheuer N."/>
            <person name="Luecker S."/>
            <person name="Lage O.M."/>
            <person name="Pohl T."/>
            <person name="Merkel B.J."/>
            <person name="Hornburger P."/>
            <person name="Mueller R.-W."/>
            <person name="Bruemmer F."/>
            <person name="Labrenz M."/>
            <person name="Spormann A.M."/>
            <person name="Op den Camp H."/>
            <person name="Overmann J."/>
            <person name="Amann R."/>
            <person name="Jetten M.S.M."/>
            <person name="Mascher T."/>
            <person name="Medema M.H."/>
            <person name="Devos D.P."/>
            <person name="Kaster A.-K."/>
            <person name="Ovreas L."/>
            <person name="Rohde M."/>
            <person name="Galperin M.Y."/>
            <person name="Jogler C."/>
        </authorList>
    </citation>
    <scope>NUCLEOTIDE SEQUENCE [LARGE SCALE GENOMIC DNA]</scope>
    <source>
        <strain evidence="1 2">Pan265</strain>
    </source>
</reference>
<dbReference type="InterPro" id="IPR007263">
    <property type="entry name" value="DCC1-like"/>
</dbReference>
<gene>
    <name evidence="1" type="ORF">Pan265_27720</name>
</gene>
<dbReference type="AlphaFoldDB" id="A0A518C0Z3"/>
<evidence type="ECO:0000313" key="1">
    <source>
        <dbReference type="EMBL" id="QDU72896.1"/>
    </source>
</evidence>
<dbReference type="GO" id="GO:0015035">
    <property type="term" value="F:protein-disulfide reductase activity"/>
    <property type="evidence" value="ECO:0007669"/>
    <property type="project" value="InterPro"/>
</dbReference>
<dbReference type="EMBL" id="CP036280">
    <property type="protein sequence ID" value="QDU72896.1"/>
    <property type="molecule type" value="Genomic_DNA"/>
</dbReference>
<protein>
    <recommendedName>
        <fullName evidence="3">DUF393 domain-containing protein</fullName>
    </recommendedName>
</protein>
<evidence type="ECO:0000313" key="2">
    <source>
        <dbReference type="Proteomes" id="UP000320386"/>
    </source>
</evidence>
<sequence>MLIRMDPARVLRFAPLAGETARTLNIPDEPGGGTAVYRDAQGTVWRLSDAPLRALRDTASLWSWTAWLGWWVPRPVRDAVYRWIAKRRRGLVTTCVPLPEGRVLA</sequence>
<keyword evidence="2" id="KW-1185">Reference proteome</keyword>
<dbReference type="Pfam" id="PF04134">
    <property type="entry name" value="DCC1-like"/>
    <property type="match status" value="1"/>
</dbReference>
<dbReference type="KEGG" id="mcad:Pan265_27720"/>
<organism evidence="1 2">
    <name type="scientific">Mucisphaera calidilacus</name>
    <dbReference type="NCBI Taxonomy" id="2527982"/>
    <lineage>
        <taxon>Bacteria</taxon>
        <taxon>Pseudomonadati</taxon>
        <taxon>Planctomycetota</taxon>
        <taxon>Phycisphaerae</taxon>
        <taxon>Phycisphaerales</taxon>
        <taxon>Phycisphaeraceae</taxon>
        <taxon>Mucisphaera</taxon>
    </lineage>
</organism>